<dbReference type="Pfam" id="PF02733">
    <property type="entry name" value="Dak1"/>
    <property type="match status" value="1"/>
</dbReference>
<proteinExistence type="predicted"/>
<evidence type="ECO:0000313" key="2">
    <source>
        <dbReference type="EMBL" id="KAF7552417.1"/>
    </source>
</evidence>
<dbReference type="InterPro" id="IPR050861">
    <property type="entry name" value="Dihydroxyacetone_Kinase"/>
</dbReference>
<comment type="caution">
    <text evidence="2">The sequence shown here is derived from an EMBL/GenBank/DDBJ whole genome shotgun (WGS) entry which is preliminary data.</text>
</comment>
<dbReference type="Proteomes" id="UP000722485">
    <property type="component" value="Unassembled WGS sequence"/>
</dbReference>
<dbReference type="GO" id="GO:0005829">
    <property type="term" value="C:cytosol"/>
    <property type="evidence" value="ECO:0007669"/>
    <property type="project" value="TreeGrafter"/>
</dbReference>
<dbReference type="GO" id="GO:0004371">
    <property type="term" value="F:glycerone kinase activity"/>
    <property type="evidence" value="ECO:0007669"/>
    <property type="project" value="InterPro"/>
</dbReference>
<dbReference type="PANTHER" id="PTHR28629">
    <property type="entry name" value="TRIOKINASE/FMN CYCLASE"/>
    <property type="match status" value="1"/>
</dbReference>
<protein>
    <recommendedName>
        <fullName evidence="1">DhaK domain-containing protein</fullName>
    </recommendedName>
</protein>
<organism evidence="2 3">
    <name type="scientific">Cylindrodendrum hubeiense</name>
    <dbReference type="NCBI Taxonomy" id="595255"/>
    <lineage>
        <taxon>Eukaryota</taxon>
        <taxon>Fungi</taxon>
        <taxon>Dikarya</taxon>
        <taxon>Ascomycota</taxon>
        <taxon>Pezizomycotina</taxon>
        <taxon>Sordariomycetes</taxon>
        <taxon>Hypocreomycetidae</taxon>
        <taxon>Hypocreales</taxon>
        <taxon>Nectriaceae</taxon>
        <taxon>Cylindrodendrum</taxon>
    </lineage>
</organism>
<keyword evidence="3" id="KW-1185">Reference proteome</keyword>
<gene>
    <name evidence="2" type="ORF">G7Z17_g4344</name>
</gene>
<dbReference type="Gene3D" id="3.40.50.10440">
    <property type="entry name" value="Dihydroxyacetone kinase, domain 1"/>
    <property type="match status" value="1"/>
</dbReference>
<dbReference type="GO" id="GO:0019563">
    <property type="term" value="P:glycerol catabolic process"/>
    <property type="evidence" value="ECO:0007669"/>
    <property type="project" value="TreeGrafter"/>
</dbReference>
<dbReference type="InterPro" id="IPR004006">
    <property type="entry name" value="DhaK_dom"/>
</dbReference>
<evidence type="ECO:0000313" key="3">
    <source>
        <dbReference type="Proteomes" id="UP000722485"/>
    </source>
</evidence>
<name>A0A9P5HD00_9HYPO</name>
<dbReference type="FunFam" id="3.40.50.10440:FF:000001">
    <property type="entry name" value="Dihydroxyacetone kinase, DhaK subunit"/>
    <property type="match status" value="1"/>
</dbReference>
<dbReference type="OrthoDB" id="1724672at2759"/>
<evidence type="ECO:0000259" key="1">
    <source>
        <dbReference type="PROSITE" id="PS51481"/>
    </source>
</evidence>
<dbReference type="SUPFAM" id="SSF82549">
    <property type="entry name" value="DAK1/DegV-like"/>
    <property type="match status" value="1"/>
</dbReference>
<dbReference type="PROSITE" id="PS51481">
    <property type="entry name" value="DHAK"/>
    <property type="match status" value="1"/>
</dbReference>
<dbReference type="PANTHER" id="PTHR28629:SF4">
    <property type="entry name" value="TRIOKINASE_FMN CYCLASE"/>
    <property type="match status" value="1"/>
</dbReference>
<accession>A0A9P5HD00</accession>
<reference evidence="2" key="1">
    <citation type="submission" date="2020-03" db="EMBL/GenBank/DDBJ databases">
        <title>Draft Genome Sequence of Cylindrodendrum hubeiense.</title>
        <authorList>
            <person name="Buettner E."/>
            <person name="Kellner H."/>
        </authorList>
    </citation>
    <scope>NUCLEOTIDE SEQUENCE</scope>
    <source>
        <strain evidence="2">IHI 201604</strain>
    </source>
</reference>
<dbReference type="AlphaFoldDB" id="A0A9P5HD00"/>
<sequence>MSKRHLFESPEGLVVKSLRGLIAYNPSLSLDETNRVIFNTAYDRSKVSIISGGGSGHEPAWAGYVGNNMLAASVAGDIFASPSTKQIIAAIEEVPSDEGTILVVTNYTGDCLHFGLANEKAIANRPQKPNDHLRR</sequence>
<feature type="domain" description="DhaK" evidence="1">
    <location>
        <begin position="9"/>
        <end position="135"/>
    </location>
</feature>
<dbReference type="EMBL" id="JAANBB010000061">
    <property type="protein sequence ID" value="KAF7552417.1"/>
    <property type="molecule type" value="Genomic_DNA"/>
</dbReference>